<organism evidence="2 3">
    <name type="scientific">Hyaloscypha bicolor E</name>
    <dbReference type="NCBI Taxonomy" id="1095630"/>
    <lineage>
        <taxon>Eukaryota</taxon>
        <taxon>Fungi</taxon>
        <taxon>Dikarya</taxon>
        <taxon>Ascomycota</taxon>
        <taxon>Pezizomycotina</taxon>
        <taxon>Leotiomycetes</taxon>
        <taxon>Helotiales</taxon>
        <taxon>Hyaloscyphaceae</taxon>
        <taxon>Hyaloscypha</taxon>
        <taxon>Hyaloscypha bicolor</taxon>
    </lineage>
</organism>
<dbReference type="Gene3D" id="1.20.5.170">
    <property type="match status" value="1"/>
</dbReference>
<dbReference type="GO" id="GO:0003700">
    <property type="term" value="F:DNA-binding transcription factor activity"/>
    <property type="evidence" value="ECO:0007669"/>
    <property type="project" value="InterPro"/>
</dbReference>
<dbReference type="OrthoDB" id="2985014at2759"/>
<dbReference type="Proteomes" id="UP000235371">
    <property type="component" value="Unassembled WGS sequence"/>
</dbReference>
<dbReference type="AlphaFoldDB" id="A0A2J6TSP1"/>
<evidence type="ECO:0000313" key="3">
    <source>
        <dbReference type="Proteomes" id="UP000235371"/>
    </source>
</evidence>
<sequence>MSSPAGSRSSENSPDSSGSGNGNSSSKPKQAPRSVSLLTPEQLQRKRAQDRESQRHTRARVKQTIAELERRVEMLTEELHLVRLESASLQEKNQLAPPGTIRSASAVGPPHPIVEDPKCFPEGTAAVMDVVVRQQSRMSQYLEMGSQFADSIVIAGQISTEPASQTIIDPSLFYLYQDLEQQPLSMPVWKARPIHYPATCKYDHIVLDLMANLKPLHQNGGTTLEFANPSFPHISALLNPQQYSMMYPLAAEIVSKVIYVFTMDSLPEQIAIMWNMCTLLRWMITGSEEDYYDMPDWMRPTATQVVTAHPTWVDMYPWPKSRDRLCRNATYHDKYQALTNAANETLSINWPYQPEDTLIKISPSEYTINPVFLTHLRNLDNWTVGAAFIEEYPEFEHEVKIGKPRLWGPAYT</sequence>
<dbReference type="SUPFAM" id="SSF57959">
    <property type="entry name" value="Leucine zipper domain"/>
    <property type="match status" value="1"/>
</dbReference>
<protein>
    <recommendedName>
        <fullName evidence="4">BZIP domain-containing protein</fullName>
    </recommendedName>
</protein>
<gene>
    <name evidence="2" type="ORF">K444DRAFT_160985</name>
</gene>
<dbReference type="STRING" id="1095630.A0A2J6TSP1"/>
<evidence type="ECO:0000256" key="1">
    <source>
        <dbReference type="SAM" id="MobiDB-lite"/>
    </source>
</evidence>
<dbReference type="Pfam" id="PF11905">
    <property type="entry name" value="DUF3425"/>
    <property type="match status" value="1"/>
</dbReference>
<dbReference type="InterPro" id="IPR046347">
    <property type="entry name" value="bZIP_sf"/>
</dbReference>
<dbReference type="CDD" id="cd14688">
    <property type="entry name" value="bZIP_YAP"/>
    <property type="match status" value="1"/>
</dbReference>
<dbReference type="InterPro" id="IPR021833">
    <property type="entry name" value="DUF3425"/>
</dbReference>
<dbReference type="PANTHER" id="PTHR37012:SF2">
    <property type="entry name" value="BZIP DOMAIN-CONTAINING PROTEIN-RELATED"/>
    <property type="match status" value="1"/>
</dbReference>
<proteinExistence type="predicted"/>
<feature type="region of interest" description="Disordered" evidence="1">
    <location>
        <begin position="1"/>
        <end position="61"/>
    </location>
</feature>
<evidence type="ECO:0000313" key="2">
    <source>
        <dbReference type="EMBL" id="PMD66032.1"/>
    </source>
</evidence>
<name>A0A2J6TSP1_9HELO</name>
<feature type="compositionally biased region" description="Basic and acidic residues" evidence="1">
    <location>
        <begin position="43"/>
        <end position="55"/>
    </location>
</feature>
<dbReference type="RefSeq" id="XP_024742936.1">
    <property type="nucleotide sequence ID" value="XM_024870664.1"/>
</dbReference>
<keyword evidence="3" id="KW-1185">Reference proteome</keyword>
<dbReference type="InParanoid" id="A0A2J6TSP1"/>
<accession>A0A2J6TSP1</accession>
<dbReference type="GeneID" id="36578746"/>
<reference evidence="2 3" key="1">
    <citation type="submission" date="2016-04" db="EMBL/GenBank/DDBJ databases">
        <title>A degradative enzymes factory behind the ericoid mycorrhizal symbiosis.</title>
        <authorList>
            <consortium name="DOE Joint Genome Institute"/>
            <person name="Martino E."/>
            <person name="Morin E."/>
            <person name="Grelet G."/>
            <person name="Kuo A."/>
            <person name="Kohler A."/>
            <person name="Daghino S."/>
            <person name="Barry K."/>
            <person name="Choi C."/>
            <person name="Cichocki N."/>
            <person name="Clum A."/>
            <person name="Copeland A."/>
            <person name="Hainaut M."/>
            <person name="Haridas S."/>
            <person name="Labutti K."/>
            <person name="Lindquist E."/>
            <person name="Lipzen A."/>
            <person name="Khouja H.-R."/>
            <person name="Murat C."/>
            <person name="Ohm R."/>
            <person name="Olson A."/>
            <person name="Spatafora J."/>
            <person name="Veneault-Fourrey C."/>
            <person name="Henrissat B."/>
            <person name="Grigoriev I."/>
            <person name="Martin F."/>
            <person name="Perotto S."/>
        </authorList>
    </citation>
    <scope>NUCLEOTIDE SEQUENCE [LARGE SCALE GENOMIC DNA]</scope>
    <source>
        <strain evidence="2 3">E</strain>
    </source>
</reference>
<evidence type="ECO:0008006" key="4">
    <source>
        <dbReference type="Google" id="ProtNLM"/>
    </source>
</evidence>
<dbReference type="EMBL" id="KZ613745">
    <property type="protein sequence ID" value="PMD66032.1"/>
    <property type="molecule type" value="Genomic_DNA"/>
</dbReference>
<feature type="compositionally biased region" description="Low complexity" evidence="1">
    <location>
        <begin position="1"/>
        <end position="26"/>
    </location>
</feature>
<dbReference type="PANTHER" id="PTHR37012">
    <property type="entry name" value="B-ZIP TRANSCRIPTION FACTOR (EUROFUNG)-RELATED"/>
    <property type="match status" value="1"/>
</dbReference>